<dbReference type="PROSITE" id="PS50082">
    <property type="entry name" value="WD_REPEATS_2"/>
    <property type="match status" value="2"/>
</dbReference>
<evidence type="ECO:0000256" key="3">
    <source>
        <dbReference type="PROSITE-ProRule" id="PRU00221"/>
    </source>
</evidence>
<organism evidence="5 6">
    <name type="scientific">Mortierella polycephala</name>
    <dbReference type="NCBI Taxonomy" id="41804"/>
    <lineage>
        <taxon>Eukaryota</taxon>
        <taxon>Fungi</taxon>
        <taxon>Fungi incertae sedis</taxon>
        <taxon>Mucoromycota</taxon>
        <taxon>Mortierellomycotina</taxon>
        <taxon>Mortierellomycetes</taxon>
        <taxon>Mortierellales</taxon>
        <taxon>Mortierellaceae</taxon>
        <taxon>Mortierella</taxon>
    </lineage>
</organism>
<dbReference type="EMBL" id="JAAAJA010000295">
    <property type="protein sequence ID" value="KAG0256503.1"/>
    <property type="molecule type" value="Genomic_DNA"/>
</dbReference>
<dbReference type="InterPro" id="IPR019775">
    <property type="entry name" value="WD40_repeat_CS"/>
</dbReference>
<dbReference type="OrthoDB" id="7832001at2759"/>
<name>A0A9P6Q000_9FUNG</name>
<dbReference type="Proteomes" id="UP000726737">
    <property type="component" value="Unassembled WGS sequence"/>
</dbReference>
<dbReference type="AlphaFoldDB" id="A0A9P6Q000"/>
<dbReference type="PANTHER" id="PTHR44489">
    <property type="match status" value="1"/>
</dbReference>
<dbReference type="PRINTS" id="PR00320">
    <property type="entry name" value="GPROTEINBRPT"/>
</dbReference>
<accession>A0A9P6Q000</accession>
<evidence type="ECO:0000256" key="2">
    <source>
        <dbReference type="ARBA" id="ARBA00022737"/>
    </source>
</evidence>
<dbReference type="InterPro" id="IPR020472">
    <property type="entry name" value="WD40_PAC1"/>
</dbReference>
<dbReference type="PROSITE" id="PS00678">
    <property type="entry name" value="WD_REPEATS_1"/>
    <property type="match status" value="1"/>
</dbReference>
<reference evidence="5" key="1">
    <citation type="journal article" date="2020" name="Fungal Divers.">
        <title>Resolving the Mortierellaceae phylogeny through synthesis of multi-gene phylogenetics and phylogenomics.</title>
        <authorList>
            <person name="Vandepol N."/>
            <person name="Liber J."/>
            <person name="Desiro A."/>
            <person name="Na H."/>
            <person name="Kennedy M."/>
            <person name="Barry K."/>
            <person name="Grigoriev I.V."/>
            <person name="Miller A.N."/>
            <person name="O'Donnell K."/>
            <person name="Stajich J.E."/>
            <person name="Bonito G."/>
        </authorList>
    </citation>
    <scope>NUCLEOTIDE SEQUENCE</scope>
    <source>
        <strain evidence="5">KOD948</strain>
    </source>
</reference>
<dbReference type="InterPro" id="IPR044715">
    <property type="entry name" value="WDR86-like"/>
</dbReference>
<dbReference type="SUPFAM" id="SSF50998">
    <property type="entry name" value="Quinoprotein alcohol dehydrogenase-like"/>
    <property type="match status" value="1"/>
</dbReference>
<feature type="region of interest" description="Disordered" evidence="4">
    <location>
        <begin position="1"/>
        <end position="23"/>
    </location>
</feature>
<feature type="repeat" description="WD" evidence="3">
    <location>
        <begin position="72"/>
        <end position="113"/>
    </location>
</feature>
<evidence type="ECO:0000256" key="1">
    <source>
        <dbReference type="ARBA" id="ARBA00022574"/>
    </source>
</evidence>
<sequence>MPNRQDTSSLTRRSSTNALNTQSHCVHTLTQEEDSVLSLAATEKLLFSGGQGAHHSDIHVWELEHFQLVTNLKGHLGSILSLTLCEDGKWLFSSSGDGTVRVWDTETFKCLYHIHSSQDVGDVFSVVFSDTLNTMYIGCQNTSIQWFDFSDSNADAPQSPNITHALRSHMPRFFEGPQTVKEPEEQVTRYSIPDSGIYQNSHFGYVYCLLLGKVPNTEDEILFSGSGEGDIKLWKLHKGKPIELWKTLKVGLDAGTLTLALHDGFLFCGSQGGNIKIFDLETFQLIRSLIAHEDDVLSLVVRGSQVYSASADGAVKQWNRSFELLQTWNDHHGSVLSLTSTRDFLISGGSDKLIKVWSIGKSNAQADPMDPASGGKRGMFRKQ</sequence>
<dbReference type="PANTHER" id="PTHR44489:SF11">
    <property type="entry name" value="WD REPEAT DOMAIN 86"/>
    <property type="match status" value="1"/>
</dbReference>
<dbReference type="SMART" id="SM00320">
    <property type="entry name" value="WD40"/>
    <property type="match status" value="7"/>
</dbReference>
<dbReference type="InterPro" id="IPR015943">
    <property type="entry name" value="WD40/YVTN_repeat-like_dom_sf"/>
</dbReference>
<feature type="repeat" description="WD" evidence="3">
    <location>
        <begin position="328"/>
        <end position="367"/>
    </location>
</feature>
<keyword evidence="6" id="KW-1185">Reference proteome</keyword>
<dbReference type="InterPro" id="IPR001680">
    <property type="entry name" value="WD40_rpt"/>
</dbReference>
<evidence type="ECO:0000313" key="5">
    <source>
        <dbReference type="EMBL" id="KAG0256503.1"/>
    </source>
</evidence>
<evidence type="ECO:0000256" key="4">
    <source>
        <dbReference type="SAM" id="MobiDB-lite"/>
    </source>
</evidence>
<protein>
    <submittedName>
        <fullName evidence="5">Uncharacterized protein</fullName>
    </submittedName>
</protein>
<comment type="caution">
    <text evidence="5">The sequence shown here is derived from an EMBL/GenBank/DDBJ whole genome shotgun (WGS) entry which is preliminary data.</text>
</comment>
<dbReference type="Pfam" id="PF00400">
    <property type="entry name" value="WD40"/>
    <property type="match status" value="3"/>
</dbReference>
<dbReference type="PROSITE" id="PS50294">
    <property type="entry name" value="WD_REPEATS_REGION"/>
    <property type="match status" value="1"/>
</dbReference>
<evidence type="ECO:0000313" key="6">
    <source>
        <dbReference type="Proteomes" id="UP000726737"/>
    </source>
</evidence>
<dbReference type="InterPro" id="IPR011047">
    <property type="entry name" value="Quinoprotein_ADH-like_sf"/>
</dbReference>
<proteinExistence type="predicted"/>
<keyword evidence="1 3" id="KW-0853">WD repeat</keyword>
<gene>
    <name evidence="5" type="ORF">BG011_004472</name>
</gene>
<keyword evidence="2" id="KW-0677">Repeat</keyword>
<dbReference type="Gene3D" id="2.130.10.10">
    <property type="entry name" value="YVTN repeat-like/Quinoprotein amine dehydrogenase"/>
    <property type="match status" value="2"/>
</dbReference>